<dbReference type="EMBL" id="CADEAL010000679">
    <property type="protein sequence ID" value="CAB1423772.1"/>
    <property type="molecule type" value="Genomic_DNA"/>
</dbReference>
<comment type="caution">
    <text evidence="1">The sequence shown here is derived from an EMBL/GenBank/DDBJ whole genome shotgun (WGS) entry which is preliminary data.</text>
</comment>
<dbReference type="Proteomes" id="UP001153269">
    <property type="component" value="Unassembled WGS sequence"/>
</dbReference>
<evidence type="ECO:0000313" key="2">
    <source>
        <dbReference type="Proteomes" id="UP001153269"/>
    </source>
</evidence>
<dbReference type="AlphaFoldDB" id="A0A9N7U3T3"/>
<sequence>MSILCKSEVYQNSLLSTSLSRYDMAACTHTFCYFHKQNHTEKRWPTKGCTPSATVLLSPSLIEMPVRCMEGRANWGERKSV</sequence>
<protein>
    <submittedName>
        <fullName evidence="1">Uncharacterized protein</fullName>
    </submittedName>
</protein>
<evidence type="ECO:0000313" key="1">
    <source>
        <dbReference type="EMBL" id="CAB1423772.1"/>
    </source>
</evidence>
<accession>A0A9N7U3T3</accession>
<keyword evidence="2" id="KW-1185">Reference proteome</keyword>
<organism evidence="1 2">
    <name type="scientific">Pleuronectes platessa</name>
    <name type="common">European plaice</name>
    <dbReference type="NCBI Taxonomy" id="8262"/>
    <lineage>
        <taxon>Eukaryota</taxon>
        <taxon>Metazoa</taxon>
        <taxon>Chordata</taxon>
        <taxon>Craniata</taxon>
        <taxon>Vertebrata</taxon>
        <taxon>Euteleostomi</taxon>
        <taxon>Actinopterygii</taxon>
        <taxon>Neopterygii</taxon>
        <taxon>Teleostei</taxon>
        <taxon>Neoteleostei</taxon>
        <taxon>Acanthomorphata</taxon>
        <taxon>Carangaria</taxon>
        <taxon>Pleuronectiformes</taxon>
        <taxon>Pleuronectoidei</taxon>
        <taxon>Pleuronectidae</taxon>
        <taxon>Pleuronectes</taxon>
    </lineage>
</organism>
<gene>
    <name evidence="1" type="ORF">PLEPLA_LOCUS11693</name>
</gene>
<name>A0A9N7U3T3_PLEPL</name>
<proteinExistence type="predicted"/>
<reference evidence="1" key="1">
    <citation type="submission" date="2020-03" db="EMBL/GenBank/DDBJ databases">
        <authorList>
            <person name="Weist P."/>
        </authorList>
    </citation>
    <scope>NUCLEOTIDE SEQUENCE</scope>
</reference>